<feature type="region of interest" description="Disordered" evidence="1">
    <location>
        <begin position="1"/>
        <end position="65"/>
    </location>
</feature>
<feature type="compositionally biased region" description="Acidic residues" evidence="1">
    <location>
        <begin position="1"/>
        <end position="11"/>
    </location>
</feature>
<dbReference type="EMBL" id="JACEFF010000101">
    <property type="protein sequence ID" value="KAH9644079.1"/>
    <property type="molecule type" value="Genomic_DNA"/>
</dbReference>
<proteinExistence type="predicted"/>
<dbReference type="Proteomes" id="UP000814243">
    <property type="component" value="Unassembled WGS sequence"/>
</dbReference>
<feature type="compositionally biased region" description="Basic and acidic residues" evidence="1">
    <location>
        <begin position="16"/>
        <end position="59"/>
    </location>
</feature>
<evidence type="ECO:0000313" key="2">
    <source>
        <dbReference type="EMBL" id="KAH9644079.1"/>
    </source>
</evidence>
<accession>A0A922MWJ6</accession>
<evidence type="ECO:0000256" key="1">
    <source>
        <dbReference type="SAM" id="MobiDB-lite"/>
    </source>
</evidence>
<protein>
    <submittedName>
        <fullName evidence="2">Uncharacterized protein</fullName>
    </submittedName>
</protein>
<dbReference type="AlphaFoldDB" id="A0A922MWJ6"/>
<organism evidence="2 3">
    <name type="scientific">Spodoptera exigua</name>
    <name type="common">Beet armyworm</name>
    <name type="synonym">Noctua fulgens</name>
    <dbReference type="NCBI Taxonomy" id="7107"/>
    <lineage>
        <taxon>Eukaryota</taxon>
        <taxon>Metazoa</taxon>
        <taxon>Ecdysozoa</taxon>
        <taxon>Arthropoda</taxon>
        <taxon>Hexapoda</taxon>
        <taxon>Insecta</taxon>
        <taxon>Pterygota</taxon>
        <taxon>Neoptera</taxon>
        <taxon>Endopterygota</taxon>
        <taxon>Lepidoptera</taxon>
        <taxon>Glossata</taxon>
        <taxon>Ditrysia</taxon>
        <taxon>Noctuoidea</taxon>
        <taxon>Noctuidae</taxon>
        <taxon>Amphipyrinae</taxon>
        <taxon>Spodoptera</taxon>
    </lineage>
</organism>
<sequence length="196" mass="22558">MEENNSDDDNLNDLSGKSEDDIIEQCERVLKNISESEDKNRQESQELGRSKRMREKSEGSSEDGFVTVIRRKPKRLIRSESITSKNDNCSNPVEINVEEKYDVIVTDEENVTVMEFDEINEELNKQDRTRSPIIGSAPQKARKINSNKNLKETLATISSQQHRITLKEKPYKPILNLNLKLVEIIEKVYCISCGQK</sequence>
<evidence type="ECO:0000313" key="3">
    <source>
        <dbReference type="Proteomes" id="UP000814243"/>
    </source>
</evidence>
<gene>
    <name evidence="2" type="ORF">HF086_015409</name>
</gene>
<reference evidence="2" key="1">
    <citation type="journal article" date="2021" name="G3 (Bethesda)">
        <title>Genome and transcriptome analysis of the beet armyworm Spodoptera exigua reveals targets for pest control. .</title>
        <authorList>
            <person name="Simon S."/>
            <person name="Breeschoten T."/>
            <person name="Jansen H.J."/>
            <person name="Dirks R.P."/>
            <person name="Schranz M.E."/>
            <person name="Ros V.I.D."/>
        </authorList>
    </citation>
    <scope>NUCLEOTIDE SEQUENCE</scope>
    <source>
        <strain evidence="2">TB_SE_WUR_2020</strain>
    </source>
</reference>
<name>A0A922MWJ6_SPOEX</name>
<comment type="caution">
    <text evidence="2">The sequence shown here is derived from an EMBL/GenBank/DDBJ whole genome shotgun (WGS) entry which is preliminary data.</text>
</comment>